<dbReference type="Proteomes" id="UP000008177">
    <property type="component" value="Unplaced contigs"/>
</dbReference>
<feature type="transmembrane region" description="Helical" evidence="1">
    <location>
        <begin position="21"/>
        <end position="43"/>
    </location>
</feature>
<dbReference type="EMBL" id="FQ790357">
    <property type="protein sequence ID" value="CCD55757.1"/>
    <property type="molecule type" value="Genomic_DNA"/>
</dbReference>
<keyword evidence="1" id="KW-0472">Membrane</keyword>
<protein>
    <submittedName>
        <fullName evidence="2">Uncharacterized protein</fullName>
    </submittedName>
</protein>
<gene>
    <name evidence="2" type="ORF">BofuT4_uP153190.1</name>
</gene>
<evidence type="ECO:0000256" key="1">
    <source>
        <dbReference type="SAM" id="Phobius"/>
    </source>
</evidence>
<dbReference type="InParanoid" id="G2YVV9"/>
<accession>G2YVV9</accession>
<name>G2YVV9_BOTF4</name>
<proteinExistence type="predicted"/>
<dbReference type="AlphaFoldDB" id="G2YVV9"/>
<sequence length="70" mass="7951">MRANKKMIAVSERSYRMLGIIIHYFFSVPIEMLAYSVVSPAAVQKHFSPYVHMLQSPDLTAYSINLATIC</sequence>
<keyword evidence="1" id="KW-1133">Transmembrane helix</keyword>
<organism evidence="2 3">
    <name type="scientific">Botryotinia fuckeliana (strain T4)</name>
    <name type="common">Noble rot fungus</name>
    <name type="synonym">Botrytis cinerea</name>
    <dbReference type="NCBI Taxonomy" id="999810"/>
    <lineage>
        <taxon>Eukaryota</taxon>
        <taxon>Fungi</taxon>
        <taxon>Dikarya</taxon>
        <taxon>Ascomycota</taxon>
        <taxon>Pezizomycotina</taxon>
        <taxon>Leotiomycetes</taxon>
        <taxon>Helotiales</taxon>
        <taxon>Sclerotiniaceae</taxon>
        <taxon>Botrytis</taxon>
    </lineage>
</organism>
<evidence type="ECO:0000313" key="3">
    <source>
        <dbReference type="Proteomes" id="UP000008177"/>
    </source>
</evidence>
<reference evidence="3" key="1">
    <citation type="journal article" date="2011" name="PLoS Genet.">
        <title>Genomic analysis of the necrotrophic fungal pathogens Sclerotinia sclerotiorum and Botrytis cinerea.</title>
        <authorList>
            <person name="Amselem J."/>
            <person name="Cuomo C.A."/>
            <person name="van Kan J.A."/>
            <person name="Viaud M."/>
            <person name="Benito E.P."/>
            <person name="Couloux A."/>
            <person name="Coutinho P.M."/>
            <person name="de Vries R.P."/>
            <person name="Dyer P.S."/>
            <person name="Fillinger S."/>
            <person name="Fournier E."/>
            <person name="Gout L."/>
            <person name="Hahn M."/>
            <person name="Kohn L."/>
            <person name="Lapalu N."/>
            <person name="Plummer K.M."/>
            <person name="Pradier J.M."/>
            <person name="Quevillon E."/>
            <person name="Sharon A."/>
            <person name="Simon A."/>
            <person name="ten Have A."/>
            <person name="Tudzynski B."/>
            <person name="Tudzynski P."/>
            <person name="Wincker P."/>
            <person name="Andrew M."/>
            <person name="Anthouard V."/>
            <person name="Beever R.E."/>
            <person name="Beffa R."/>
            <person name="Benoit I."/>
            <person name="Bouzid O."/>
            <person name="Brault B."/>
            <person name="Chen Z."/>
            <person name="Choquer M."/>
            <person name="Collemare J."/>
            <person name="Cotton P."/>
            <person name="Danchin E.G."/>
            <person name="Da Silva C."/>
            <person name="Gautier A."/>
            <person name="Giraud C."/>
            <person name="Giraud T."/>
            <person name="Gonzalez C."/>
            <person name="Grossetete S."/>
            <person name="Guldener U."/>
            <person name="Henrissat B."/>
            <person name="Howlett B.J."/>
            <person name="Kodira C."/>
            <person name="Kretschmer M."/>
            <person name="Lappartient A."/>
            <person name="Leroch M."/>
            <person name="Levis C."/>
            <person name="Mauceli E."/>
            <person name="Neuveglise C."/>
            <person name="Oeser B."/>
            <person name="Pearson M."/>
            <person name="Poulain J."/>
            <person name="Poussereau N."/>
            <person name="Quesneville H."/>
            <person name="Rascle C."/>
            <person name="Schumacher J."/>
            <person name="Segurens B."/>
            <person name="Sexton A."/>
            <person name="Silva E."/>
            <person name="Sirven C."/>
            <person name="Soanes D.M."/>
            <person name="Talbot N.J."/>
            <person name="Templeton M."/>
            <person name="Yandava C."/>
            <person name="Yarden O."/>
            <person name="Zeng Q."/>
            <person name="Rollins J.A."/>
            <person name="Lebrun M.H."/>
            <person name="Dickman M."/>
        </authorList>
    </citation>
    <scope>NUCLEOTIDE SEQUENCE [LARGE SCALE GENOMIC DNA]</scope>
    <source>
        <strain evidence="3">T4</strain>
    </source>
</reference>
<evidence type="ECO:0000313" key="2">
    <source>
        <dbReference type="EMBL" id="CCD55757.1"/>
    </source>
</evidence>
<dbReference type="HOGENOM" id="CLU_2757521_0_0_1"/>
<keyword evidence="1" id="KW-0812">Transmembrane</keyword>